<dbReference type="Pfam" id="PF01882">
    <property type="entry name" value="DUF58"/>
    <property type="match status" value="1"/>
</dbReference>
<feature type="transmembrane region" description="Helical" evidence="1">
    <location>
        <begin position="12"/>
        <end position="28"/>
    </location>
</feature>
<dbReference type="Proteomes" id="UP000005631">
    <property type="component" value="Chromosome"/>
</dbReference>
<keyword evidence="1" id="KW-1133">Transmembrane helix</keyword>
<organism evidence="3 4">
    <name type="scientific">Owenweeksia hongkongensis (strain DSM 17368 / CIP 108786 / JCM 12287 / NRRL B-23963 / UST20020801)</name>
    <dbReference type="NCBI Taxonomy" id="926562"/>
    <lineage>
        <taxon>Bacteria</taxon>
        <taxon>Pseudomonadati</taxon>
        <taxon>Bacteroidota</taxon>
        <taxon>Flavobacteriia</taxon>
        <taxon>Flavobacteriales</taxon>
        <taxon>Owenweeksiaceae</taxon>
        <taxon>Owenweeksia</taxon>
    </lineage>
</organism>
<evidence type="ECO:0000313" key="4">
    <source>
        <dbReference type="Proteomes" id="UP000005631"/>
    </source>
</evidence>
<dbReference type="InterPro" id="IPR036465">
    <property type="entry name" value="vWFA_dom_sf"/>
</dbReference>
<feature type="domain" description="DUF58" evidence="2">
    <location>
        <begin position="203"/>
        <end position="368"/>
    </location>
</feature>
<dbReference type="AlphaFoldDB" id="G8QZ96"/>
<evidence type="ECO:0000256" key="1">
    <source>
        <dbReference type="SAM" id="Phobius"/>
    </source>
</evidence>
<dbReference type="SUPFAM" id="SSF53300">
    <property type="entry name" value="vWA-like"/>
    <property type="match status" value="1"/>
</dbReference>
<dbReference type="PATRIC" id="fig|926562.3.peg.476"/>
<dbReference type="PANTHER" id="PTHR33608">
    <property type="entry name" value="BLL2464 PROTEIN"/>
    <property type="match status" value="1"/>
</dbReference>
<keyword evidence="1" id="KW-0472">Membrane</keyword>
<proteinExistence type="predicted"/>
<dbReference type="PANTHER" id="PTHR33608:SF3">
    <property type="entry name" value="SLR2013 PROTEIN"/>
    <property type="match status" value="1"/>
</dbReference>
<evidence type="ECO:0000259" key="2">
    <source>
        <dbReference type="Pfam" id="PF01882"/>
    </source>
</evidence>
<dbReference type="KEGG" id="oho:Oweho_0461"/>
<dbReference type="HOGENOM" id="CLU_048408_0_0_10"/>
<dbReference type="RefSeq" id="WP_014200840.1">
    <property type="nucleotide sequence ID" value="NC_016599.1"/>
</dbReference>
<evidence type="ECO:0000313" key="3">
    <source>
        <dbReference type="EMBL" id="AEV31479.1"/>
    </source>
</evidence>
<dbReference type="OrthoDB" id="845740at2"/>
<reference evidence="3 4" key="1">
    <citation type="journal article" date="2012" name="Stand. Genomic Sci.">
        <title>Genome sequence of the orange-pigmented seawater bacterium Owenweeksia hongkongensis type strain (UST20020801(T)).</title>
        <authorList>
            <person name="Riedel T."/>
            <person name="Held B."/>
            <person name="Nolan M."/>
            <person name="Lucas S."/>
            <person name="Lapidus A."/>
            <person name="Tice H."/>
            <person name="Del Rio T.G."/>
            <person name="Cheng J.F."/>
            <person name="Han C."/>
            <person name="Tapia R."/>
            <person name="Goodwin L.A."/>
            <person name="Pitluck S."/>
            <person name="Liolios K."/>
            <person name="Mavromatis K."/>
            <person name="Pagani I."/>
            <person name="Ivanova N."/>
            <person name="Mikhailova N."/>
            <person name="Pati A."/>
            <person name="Chen A."/>
            <person name="Palaniappan K."/>
            <person name="Rohde M."/>
            <person name="Tindall B.J."/>
            <person name="Detter J.C."/>
            <person name="Goker M."/>
            <person name="Woyke T."/>
            <person name="Bristow J."/>
            <person name="Eisen J.A."/>
            <person name="Markowitz V."/>
            <person name="Hugenholtz P."/>
            <person name="Klenk H.P."/>
            <person name="Kyrpides N.C."/>
        </authorList>
    </citation>
    <scope>NUCLEOTIDE SEQUENCE</scope>
    <source>
        <strain evidence="4">DSM 17368 / JCM 12287 / NRRL B-23963</strain>
    </source>
</reference>
<sequence length="443" mass="51402">MKFLKPIFLKNRVFYLLGFASLLFALGFSWPWLVYIGFITLATLFIGIAIDLQNSAKQAQFISISRKVPKHFSMSDFNEVKLLIKNTGSHSVSIRIIDELPLQFQKRDFEVLQKVESESSEVHTYSLKPLTRGEYVFHNTNVFFTGKFGLVEYRKTISAKQIVKVYPSFEQMRKFELMLFNTGHTQDGIRKTPRIGHGYEFGDIRQYVPGDDPRSINWKASSRVGHMMVNNYQEEKSQKVYAIIDKSRVMRMPFEGLSLMDYAINTSLTILNIALRNQDNVGLITFSKELESFIPAQRRNNQIQKILDSLYVQTEGEYESNFQGLYESLRTKVKSRSMLLLFTNFMSLNALQRALPELKRINRDHLLVVVFFENTELQKFKSNKVTNLFDIASQTMAQRLSEELDQVMYELQKVGIQTIKTKPEDLTANTINKYLELKSRGLM</sequence>
<dbReference type="InterPro" id="IPR002881">
    <property type="entry name" value="DUF58"/>
</dbReference>
<dbReference type="eggNOG" id="COG1721">
    <property type="taxonomic scope" value="Bacteria"/>
</dbReference>
<name>G8QZ96_OWEHD</name>
<dbReference type="EMBL" id="CP003156">
    <property type="protein sequence ID" value="AEV31479.1"/>
    <property type="molecule type" value="Genomic_DNA"/>
</dbReference>
<keyword evidence="1" id="KW-0812">Transmembrane</keyword>
<accession>G8QZ96</accession>
<keyword evidence="4" id="KW-1185">Reference proteome</keyword>
<protein>
    <recommendedName>
        <fullName evidence="2">DUF58 domain-containing protein</fullName>
    </recommendedName>
</protein>
<gene>
    <name evidence="3" type="ordered locus">Oweho_0461</name>
</gene>
<dbReference type="STRING" id="926562.Oweho_0461"/>